<reference evidence="2 3" key="1">
    <citation type="submission" date="2018-08" db="EMBL/GenBank/DDBJ databases">
        <title>A genome reference for cultivated species of the human gut microbiota.</title>
        <authorList>
            <person name="Zou Y."/>
            <person name="Xue W."/>
            <person name="Luo G."/>
        </authorList>
    </citation>
    <scope>NUCLEOTIDE SEQUENCE [LARGE SCALE GENOMIC DNA]</scope>
    <source>
        <strain evidence="2 3">AF31-23</strain>
    </source>
</reference>
<keyword evidence="1" id="KW-0732">Signal</keyword>
<evidence type="ECO:0000313" key="3">
    <source>
        <dbReference type="Proteomes" id="UP000286003"/>
    </source>
</evidence>
<evidence type="ECO:0000313" key="2">
    <source>
        <dbReference type="EMBL" id="RHN04909.1"/>
    </source>
</evidence>
<proteinExistence type="predicted"/>
<gene>
    <name evidence="2" type="ORF">DWZ32_16115</name>
</gene>
<dbReference type="AlphaFoldDB" id="A0AB37M7T4"/>
<name>A0AB37M7T4_9BACE</name>
<dbReference type="EMBL" id="QRQM01000019">
    <property type="protein sequence ID" value="RHN04909.1"/>
    <property type="molecule type" value="Genomic_DNA"/>
</dbReference>
<sequence length="273" mass="31557">MTHIMKQINSCLLFVLFSFFSLLAKAQFDVEKYDKECFLVGTLDEYMGYDRTFEVKGEDAFYQRVEKYRLNELSTVLFLSSLFDSDYQDISIVKTENIVPEIAIYSPGLSAEVDKYYNYEPKVACTAQGNRVYSGKVSGEKIETEKQKLSFLLGAYLCYGKASDNEIGKYRFFMTNAQNKSKLIADLLLKLGCRHIEYLVRSDYIPNGHYVMFTPSAKMQTVIDEAECLREYISKIDTGNVEFTADGKKFILKEFPKLDDEELNKRIWKMLGK</sequence>
<organism evidence="2 3">
    <name type="scientific">Bacteroides intestinalis</name>
    <dbReference type="NCBI Taxonomy" id="329854"/>
    <lineage>
        <taxon>Bacteria</taxon>
        <taxon>Pseudomonadati</taxon>
        <taxon>Bacteroidota</taxon>
        <taxon>Bacteroidia</taxon>
        <taxon>Bacteroidales</taxon>
        <taxon>Bacteroidaceae</taxon>
        <taxon>Bacteroides</taxon>
    </lineage>
</organism>
<feature type="signal peptide" evidence="1">
    <location>
        <begin position="1"/>
        <end position="26"/>
    </location>
</feature>
<protein>
    <submittedName>
        <fullName evidence="2">Uncharacterized protein</fullName>
    </submittedName>
</protein>
<comment type="caution">
    <text evidence="2">The sequence shown here is derived from an EMBL/GenBank/DDBJ whole genome shotgun (WGS) entry which is preliminary data.</text>
</comment>
<feature type="chain" id="PRO_5044277256" evidence="1">
    <location>
        <begin position="27"/>
        <end position="273"/>
    </location>
</feature>
<accession>A0AB37M7T4</accession>
<evidence type="ECO:0000256" key="1">
    <source>
        <dbReference type="SAM" id="SignalP"/>
    </source>
</evidence>
<dbReference type="Proteomes" id="UP000286003">
    <property type="component" value="Unassembled WGS sequence"/>
</dbReference>